<accession>A0ACA9PYP8</accession>
<evidence type="ECO:0000313" key="1">
    <source>
        <dbReference type="EMBL" id="CAG8730750.1"/>
    </source>
</evidence>
<evidence type="ECO:0000313" key="2">
    <source>
        <dbReference type="Proteomes" id="UP000789366"/>
    </source>
</evidence>
<comment type="caution">
    <text evidence="1">The sequence shown here is derived from an EMBL/GenBank/DDBJ whole genome shotgun (WGS) entry which is preliminary data.</text>
</comment>
<gene>
    <name evidence="1" type="ORF">SPELUC_LOCUS13094</name>
</gene>
<organism evidence="1 2">
    <name type="scientific">Cetraspora pellucida</name>
    <dbReference type="NCBI Taxonomy" id="1433469"/>
    <lineage>
        <taxon>Eukaryota</taxon>
        <taxon>Fungi</taxon>
        <taxon>Fungi incertae sedis</taxon>
        <taxon>Mucoromycota</taxon>
        <taxon>Glomeromycotina</taxon>
        <taxon>Glomeromycetes</taxon>
        <taxon>Diversisporales</taxon>
        <taxon>Gigasporaceae</taxon>
        <taxon>Cetraspora</taxon>
    </lineage>
</organism>
<feature type="non-terminal residue" evidence="1">
    <location>
        <position position="185"/>
    </location>
</feature>
<dbReference type="EMBL" id="CAJVPW010033304">
    <property type="protein sequence ID" value="CAG8730750.1"/>
    <property type="molecule type" value="Genomic_DNA"/>
</dbReference>
<reference evidence="1" key="1">
    <citation type="submission" date="2021-06" db="EMBL/GenBank/DDBJ databases">
        <authorList>
            <person name="Kallberg Y."/>
            <person name="Tangrot J."/>
            <person name="Rosling A."/>
        </authorList>
    </citation>
    <scope>NUCLEOTIDE SEQUENCE</scope>
    <source>
        <strain evidence="1">28 12/20/2015</strain>
    </source>
</reference>
<keyword evidence="2" id="KW-1185">Reference proteome</keyword>
<name>A0ACA9PYP8_9GLOM</name>
<sequence>MQRIRNELFRLGHLVTFQVANSDDAIRSAFLQHKPDLIICPTLMTAIPEDIYTKVKCLIVHPGIKGDRGPFSLDWVIINKKDKWGVTILEADKEMDAGAIWASENFLVPEVVTKTYLYNSYVIDTLLNWYLSGRLHETIKQLHYNRQINWKKDTTEIILRKIHAADSHPGVKAEIDLNDQKILRF</sequence>
<protein>
    <submittedName>
        <fullName evidence="1">17917_t:CDS:1</fullName>
    </submittedName>
</protein>
<dbReference type="Proteomes" id="UP000789366">
    <property type="component" value="Unassembled WGS sequence"/>
</dbReference>
<proteinExistence type="predicted"/>